<evidence type="ECO:0000313" key="3">
    <source>
        <dbReference type="Proteomes" id="UP000294513"/>
    </source>
</evidence>
<dbReference type="Gene3D" id="3.40.140.10">
    <property type="entry name" value="Cytidine Deaminase, domain 2"/>
    <property type="match status" value="1"/>
</dbReference>
<dbReference type="InterPro" id="IPR002125">
    <property type="entry name" value="CMP_dCMP_dom"/>
</dbReference>
<protein>
    <submittedName>
        <fullName evidence="2">dCMP deaminase</fullName>
    </submittedName>
</protein>
<dbReference type="PROSITE" id="PS51747">
    <property type="entry name" value="CYT_DCMP_DEAMINASES_2"/>
    <property type="match status" value="1"/>
</dbReference>
<dbReference type="InterPro" id="IPR016193">
    <property type="entry name" value="Cytidine_deaminase-like"/>
</dbReference>
<dbReference type="SUPFAM" id="SSF53927">
    <property type="entry name" value="Cytidine deaminase-like"/>
    <property type="match status" value="1"/>
</dbReference>
<sequence>MVRDDLGWLALACDLARLCPPSRTAFSVGAVVVDADGREIARGFSREKDPHDHAEESALAKAGGGLAGATVYSSLEPCGDRASRPRPCAELIVASGAGRVVFAWREPTLFAEGTGAEILAAAGVALVELPELAGRAREPNAHLLRGPGG</sequence>
<evidence type="ECO:0000313" key="2">
    <source>
        <dbReference type="EMBL" id="TDD86425.1"/>
    </source>
</evidence>
<reference evidence="2 3" key="1">
    <citation type="submission" date="2019-03" db="EMBL/GenBank/DDBJ databases">
        <title>Draft genome sequences of novel Actinobacteria.</title>
        <authorList>
            <person name="Sahin N."/>
            <person name="Ay H."/>
            <person name="Saygin H."/>
        </authorList>
    </citation>
    <scope>NUCLEOTIDE SEQUENCE [LARGE SCALE GENOMIC DNA]</scope>
    <source>
        <strain evidence="2 3">H3C3</strain>
    </source>
</reference>
<dbReference type="OrthoDB" id="9800865at2"/>
<accession>A0A4R5BKR3</accession>
<dbReference type="Proteomes" id="UP000294513">
    <property type="component" value="Unassembled WGS sequence"/>
</dbReference>
<comment type="caution">
    <text evidence="2">The sequence shown here is derived from an EMBL/GenBank/DDBJ whole genome shotgun (WGS) entry which is preliminary data.</text>
</comment>
<organism evidence="2 3">
    <name type="scientific">Actinomadura rubrisoli</name>
    <dbReference type="NCBI Taxonomy" id="2530368"/>
    <lineage>
        <taxon>Bacteria</taxon>
        <taxon>Bacillati</taxon>
        <taxon>Actinomycetota</taxon>
        <taxon>Actinomycetes</taxon>
        <taxon>Streptosporangiales</taxon>
        <taxon>Thermomonosporaceae</taxon>
        <taxon>Actinomadura</taxon>
    </lineage>
</organism>
<dbReference type="EMBL" id="SMKU01000080">
    <property type="protein sequence ID" value="TDD86425.1"/>
    <property type="molecule type" value="Genomic_DNA"/>
</dbReference>
<evidence type="ECO:0000259" key="1">
    <source>
        <dbReference type="PROSITE" id="PS51747"/>
    </source>
</evidence>
<feature type="domain" description="CMP/dCMP-type deaminase" evidence="1">
    <location>
        <begin position="3"/>
        <end position="126"/>
    </location>
</feature>
<name>A0A4R5BKR3_9ACTN</name>
<proteinExistence type="predicted"/>
<dbReference type="AlphaFoldDB" id="A0A4R5BKR3"/>
<dbReference type="GO" id="GO:0003824">
    <property type="term" value="F:catalytic activity"/>
    <property type="evidence" value="ECO:0007669"/>
    <property type="project" value="InterPro"/>
</dbReference>
<dbReference type="Pfam" id="PF00383">
    <property type="entry name" value="dCMP_cyt_deam_1"/>
    <property type="match status" value="1"/>
</dbReference>
<gene>
    <name evidence="2" type="ORF">E1298_17460</name>
</gene>
<keyword evidence="3" id="KW-1185">Reference proteome</keyword>